<dbReference type="EMBL" id="AP017660">
    <property type="protein sequence ID" value="BAV66986.1"/>
    <property type="molecule type" value="Genomic_DNA"/>
</dbReference>
<dbReference type="PANTHER" id="PTHR33678:SF1">
    <property type="entry name" value="BLL1576 PROTEIN"/>
    <property type="match status" value="1"/>
</dbReference>
<dbReference type="EMBL" id="AP017655">
    <property type="protein sequence ID" value="BAV64903.1"/>
    <property type="molecule type" value="Genomic_DNA"/>
</dbReference>
<protein>
    <recommendedName>
        <fullName evidence="15">Transposase</fullName>
    </recommendedName>
</protein>
<evidence type="ECO:0008006" key="15">
    <source>
        <dbReference type="Google" id="ProtNLM"/>
    </source>
</evidence>
<keyword evidence="9" id="KW-0614">Plasmid</keyword>
<accession>A0A1E1F0P8</accession>
<dbReference type="PANTHER" id="PTHR33678">
    <property type="entry name" value="BLL1576 PROTEIN"/>
    <property type="match status" value="1"/>
</dbReference>
<dbReference type="Proteomes" id="UP000218272">
    <property type="component" value="Chromosome SCLO_1"/>
</dbReference>
<dbReference type="KEGG" id="sclo:SCLO_1018630"/>
<evidence type="ECO:0000259" key="2">
    <source>
        <dbReference type="Pfam" id="PF03050"/>
    </source>
</evidence>
<dbReference type="InterPro" id="IPR039552">
    <property type="entry name" value="IS66_C"/>
</dbReference>
<geneLocation type="plasmid" evidence="13">
    <name>pSCLO_6</name>
</geneLocation>
<dbReference type="EMBL" id="AP017657">
    <property type="protein sequence ID" value="BAV66741.1"/>
    <property type="molecule type" value="Genomic_DNA"/>
</dbReference>
<dbReference type="EMBL" id="AP017658">
    <property type="protein sequence ID" value="BAV66835.1"/>
    <property type="molecule type" value="Genomic_DNA"/>
</dbReference>
<dbReference type="InterPro" id="IPR052344">
    <property type="entry name" value="Transposase-related"/>
</dbReference>
<geneLocation type="plasmid" evidence="10">
    <name>pSCLO_4</name>
</geneLocation>
<evidence type="ECO:0000313" key="13">
    <source>
        <dbReference type="EMBL" id="BAV66986.1"/>
    </source>
</evidence>
<dbReference type="KEGG" id="sclo:SCLO_4000560"/>
<dbReference type="Proteomes" id="UP000218272">
    <property type="component" value="Plasmid pSCLO_3"/>
</dbReference>
<geneLocation type="plasmid" evidence="14">
    <name>psclo_4 dna</name>
</geneLocation>
<dbReference type="Pfam" id="PF13005">
    <property type="entry name" value="zf-IS66"/>
    <property type="match status" value="1"/>
</dbReference>
<dbReference type="NCBIfam" id="NF033517">
    <property type="entry name" value="transpos_IS66"/>
    <property type="match status" value="1"/>
</dbReference>
<feature type="domain" description="Transposase IS66 central" evidence="2">
    <location>
        <begin position="236"/>
        <end position="519"/>
    </location>
</feature>
<dbReference type="Pfam" id="PF13007">
    <property type="entry name" value="LZ_Tnp_IS66"/>
    <property type="match status" value="1"/>
</dbReference>
<dbReference type="InterPro" id="IPR004291">
    <property type="entry name" value="Transposase_IS66_central"/>
</dbReference>
<dbReference type="InterPro" id="IPR024463">
    <property type="entry name" value="Transposase_TnpC_homeodom"/>
</dbReference>
<feature type="domain" description="Transposase IS66 C-terminal" evidence="5">
    <location>
        <begin position="526"/>
        <end position="564"/>
    </location>
</feature>
<dbReference type="Proteomes" id="UP000218272">
    <property type="component" value="Plasmid pSCLO_4"/>
</dbReference>
<dbReference type="KEGG" id="sclo:SCLO_4000310"/>
<evidence type="ECO:0000259" key="3">
    <source>
        <dbReference type="Pfam" id="PF13005"/>
    </source>
</evidence>
<dbReference type="InterPro" id="IPR024474">
    <property type="entry name" value="Znf_dom_IS66"/>
</dbReference>
<gene>
    <name evidence="6" type="ORF">SCLO_1010500</name>
    <name evidence="7" type="ORF">SCLO_1018630</name>
    <name evidence="8" type="ORF">SCLO_1029530</name>
    <name evidence="9" type="ORF">SCLO_3000740</name>
    <name evidence="10" type="ORF">SCLO_4000280</name>
    <name evidence="11" type="ORF">SCLO_4000310</name>
    <name evidence="12" type="ORF">SCLO_4000560</name>
    <name evidence="13" type="ORF">SCLO_6000370</name>
</gene>
<dbReference type="EMBL" id="AP017658">
    <property type="protein sequence ID" value="BAV66832.1"/>
    <property type="molecule type" value="Genomic_DNA"/>
</dbReference>
<evidence type="ECO:0000259" key="4">
    <source>
        <dbReference type="Pfam" id="PF13007"/>
    </source>
</evidence>
<name>A0A1E1F0P8_9SPHN</name>
<reference evidence="6 14" key="1">
    <citation type="submission" date="2016-10" db="EMBL/GenBank/DDBJ databases">
        <title>Complete Genome Sequence of the Nonylphenol-Degrading Bacterium Sphingobium cloacae JCM 10874T.</title>
        <authorList>
            <person name="Ootsuka M."/>
            <person name="Nishizawa T."/>
            <person name="Ohta H."/>
        </authorList>
    </citation>
    <scope>NUCLEOTIDE SEQUENCE [LARGE SCALE GENOMIC DNA]</scope>
    <source>
        <strain evidence="6 14">JCM 10874</strain>
        <plasmid evidence="9">pSCLO_3</plasmid>
        <plasmid evidence="14">psclo_3 dna</plasmid>
        <plasmid evidence="10">pSCLO_4</plasmid>
        <plasmid evidence="14">psclo_4 dna</plasmid>
        <plasmid evidence="13">pSCLO_6</plasmid>
        <plasmid evidence="14">psclo_6 dna</plasmid>
    </source>
</reference>
<evidence type="ECO:0000313" key="8">
    <source>
        <dbReference type="EMBL" id="BAV65993.1"/>
    </source>
</evidence>
<dbReference type="Pfam" id="PF13817">
    <property type="entry name" value="DDE_Tnp_IS66_C"/>
    <property type="match status" value="1"/>
</dbReference>
<evidence type="ECO:0000256" key="1">
    <source>
        <dbReference type="SAM" id="Coils"/>
    </source>
</evidence>
<keyword evidence="14" id="KW-1185">Reference proteome</keyword>
<dbReference type="KEGG" id="sclo:SCLO_1010500"/>
<evidence type="ECO:0000313" key="10">
    <source>
        <dbReference type="EMBL" id="BAV66832.1"/>
    </source>
</evidence>
<dbReference type="EMBL" id="AP017658">
    <property type="protein sequence ID" value="BAV66860.1"/>
    <property type="molecule type" value="Genomic_DNA"/>
</dbReference>
<organism evidence="6 14">
    <name type="scientific">Sphingobium cloacae</name>
    <dbReference type="NCBI Taxonomy" id="120107"/>
    <lineage>
        <taxon>Bacteria</taxon>
        <taxon>Pseudomonadati</taxon>
        <taxon>Pseudomonadota</taxon>
        <taxon>Alphaproteobacteria</taxon>
        <taxon>Sphingomonadales</taxon>
        <taxon>Sphingomonadaceae</taxon>
        <taxon>Sphingobium</taxon>
    </lineage>
</organism>
<evidence type="ECO:0000313" key="12">
    <source>
        <dbReference type="EMBL" id="BAV66860.1"/>
    </source>
</evidence>
<geneLocation type="plasmid" evidence="14">
    <name>psclo_3 dna</name>
</geneLocation>
<evidence type="ECO:0000313" key="7">
    <source>
        <dbReference type="EMBL" id="BAV64903.1"/>
    </source>
</evidence>
<sequence length="576" mass="63862">MPAMDPLTASCKDPVALLATIAKLTAEAAERDQQIVRINAENEALARAAAQAEAREIIALATAKAAEHAAVIAEAKAAEMEDALAAARDEVKRLNDILDQFKRHRFGQSAERLDPDQYQLVLEELEAALSRAEAGLEALIDQADATGETKRRRRNNRGALPAHLERIEQVVDIEDKQCACCGNDLHVIGEDVTERLDVVPTIFRVLVTRRPRYGCRGCDEGGVTQAPAPSFIVDQGLPTDALVAQVIVARYADHLPLYRQAQIYARQGIDLDRATLADWVGRVGWWLTPLRQHLLAELRSSVKLFADETRMPVLAPGTGKTKSGQLWAYARDDRPWGGLAPPAVVYMYAAGRGGMHPIDHLGDFAGVLQVDGYAGYNEIKRRNGVTLAFCLLHARRKFYDFREKEPVADEVLRRFSAIYKIEATLRDTSPEARFEGRQLILKPLFDNLRDYLSKNLGRFSAKGKMAEAINYMLNHWQQLTYCLLDGRVELDTNTVERSIRPIALSRRNSLFAGSDAGADNWAVLASLLETCKLSDVDPLAWLTATLTKLANGHSNKDLDSLMPWHFPKIAGRNAPS</sequence>
<dbReference type="KEGG" id="sclo:SCLO_6000370"/>
<evidence type="ECO:0000259" key="5">
    <source>
        <dbReference type="Pfam" id="PF13817"/>
    </source>
</evidence>
<dbReference type="Proteomes" id="UP000218272">
    <property type="component" value="Plasmid pSCLO_6"/>
</dbReference>
<dbReference type="Pfam" id="PF03050">
    <property type="entry name" value="DDE_Tnp_IS66"/>
    <property type="match status" value="1"/>
</dbReference>
<dbReference type="EMBL" id="AP017655">
    <property type="protein sequence ID" value="BAV65993.1"/>
    <property type="molecule type" value="Genomic_DNA"/>
</dbReference>
<evidence type="ECO:0000313" key="14">
    <source>
        <dbReference type="Proteomes" id="UP000218272"/>
    </source>
</evidence>
<dbReference type="AlphaFoldDB" id="A0A1E1F0P8"/>
<evidence type="ECO:0000313" key="6">
    <source>
        <dbReference type="EMBL" id="BAV64090.1"/>
    </source>
</evidence>
<dbReference type="KEGG" id="sclo:SCLO_4000280"/>
<geneLocation type="plasmid" evidence="9">
    <name>pSCLO_3</name>
</geneLocation>
<proteinExistence type="predicted"/>
<dbReference type="KEGG" id="sclo:SCLO_1029530"/>
<keyword evidence="1" id="KW-0175">Coiled coil</keyword>
<dbReference type="KEGG" id="sclo:SCLO_3000740"/>
<dbReference type="EMBL" id="AP017655">
    <property type="protein sequence ID" value="BAV64090.1"/>
    <property type="molecule type" value="Genomic_DNA"/>
</dbReference>
<feature type="coiled-coil region" evidence="1">
    <location>
        <begin position="21"/>
        <end position="142"/>
    </location>
</feature>
<feature type="domain" description="Transposase TnpC homeodomain" evidence="4">
    <location>
        <begin position="93"/>
        <end position="168"/>
    </location>
</feature>
<feature type="domain" description="Transposase IS66 zinc-finger binding" evidence="3">
    <location>
        <begin position="175"/>
        <end position="219"/>
    </location>
</feature>
<evidence type="ECO:0000313" key="9">
    <source>
        <dbReference type="EMBL" id="BAV66741.1"/>
    </source>
</evidence>
<evidence type="ECO:0000313" key="11">
    <source>
        <dbReference type="EMBL" id="BAV66835.1"/>
    </source>
</evidence>
<geneLocation type="plasmid" evidence="14">
    <name>psclo_6 dna</name>
</geneLocation>